<proteinExistence type="predicted"/>
<evidence type="ECO:0000313" key="2">
    <source>
        <dbReference type="EMBL" id="CAD7359311.1"/>
    </source>
</evidence>
<dbReference type="AlphaFoldDB" id="A0A7Z7QP55"/>
<dbReference type="InterPro" id="IPR001927">
    <property type="entry name" value="Na/Gal_symport"/>
</dbReference>
<keyword evidence="1" id="KW-0812">Transmembrane</keyword>
<dbReference type="EMBL" id="LR962863">
    <property type="protein sequence ID" value="CAD7359311.1"/>
    <property type="molecule type" value="Genomic_DNA"/>
</dbReference>
<sequence>MEVKKITSADDNKMTAIKVDAKPFGIKDKIGYMLGDIGNDAILGLVNSFLMIYYTNVLGIAGGIVGILFMISRIIDAFADISVGRMIDIAELTPEGRFKPWIRRMKYPFCLISLLLFLPLVNDWNDVSKIIYVFATYLIFGVVLSAINIPYGSMAAAISDHPDDRAALSTFRSVGAAIGMSTTGFLIPIFIYKTNEHGEKTISGMRFFIIALICCSIAFVVYIIINKMLVERVQIKKKEKVTIGRLLKGLFTDRAILILIIVDFFVVLTQILYGTTTTYLFNDYFHNPKAMSVAMLFNWGTVILVAAPTIYFVRRFGKKEVTMVALPFSSLMFFILFFLHTTNPWVYVSLMFFATIGYSVFNVIVWALITDVIDAHQYHTGLREDGTVYGLNSFARKVAQAFSGGIGGLMLAVIGYQSSTSGGVMQSAIVQERIYMLSNLLPAVLFLVAALILIFGYPMNKKTTDRIARELREERERTEVNI</sequence>
<dbReference type="GO" id="GO:0015293">
    <property type="term" value="F:symporter activity"/>
    <property type="evidence" value="ECO:0007669"/>
    <property type="project" value="InterPro"/>
</dbReference>
<dbReference type="RefSeq" id="WP_126496289.1">
    <property type="nucleotide sequence ID" value="NZ_CALYEE010000002.1"/>
</dbReference>
<feature type="transmembrane region" description="Helical" evidence="1">
    <location>
        <begin position="320"/>
        <end position="339"/>
    </location>
</feature>
<feature type="transmembrane region" description="Helical" evidence="1">
    <location>
        <begin position="107"/>
        <end position="124"/>
    </location>
</feature>
<keyword evidence="1" id="KW-1133">Transmembrane helix</keyword>
<feature type="transmembrane region" description="Helical" evidence="1">
    <location>
        <begin position="130"/>
        <end position="151"/>
    </location>
</feature>
<dbReference type="CDD" id="cd17332">
    <property type="entry name" value="MFS_MelB_like"/>
    <property type="match status" value="1"/>
</dbReference>
<feature type="transmembrane region" description="Helical" evidence="1">
    <location>
        <begin position="293"/>
        <end position="313"/>
    </location>
</feature>
<dbReference type="NCBIfam" id="TIGR00792">
    <property type="entry name" value="gph"/>
    <property type="match status" value="1"/>
</dbReference>
<evidence type="ECO:0000256" key="1">
    <source>
        <dbReference type="SAM" id="Phobius"/>
    </source>
</evidence>
<evidence type="ECO:0000313" key="3">
    <source>
        <dbReference type="EMBL" id="SUM88095.1"/>
    </source>
</evidence>
<dbReference type="InterPro" id="IPR036259">
    <property type="entry name" value="MFS_trans_sf"/>
</dbReference>
<feature type="transmembrane region" description="Helical" evidence="1">
    <location>
        <begin position="398"/>
        <end position="416"/>
    </location>
</feature>
<dbReference type="GO" id="GO:0005886">
    <property type="term" value="C:plasma membrane"/>
    <property type="evidence" value="ECO:0007669"/>
    <property type="project" value="TreeGrafter"/>
</dbReference>
<protein>
    <submittedName>
        <fullName evidence="3">Sugar (Glycoside-Pentoside-Hexuronide) transporter</fullName>
    </submittedName>
</protein>
<name>A0A7Z7QP55_STASC</name>
<keyword evidence="1" id="KW-0472">Membrane</keyword>
<dbReference type="SUPFAM" id="SSF103473">
    <property type="entry name" value="MFS general substrate transporter"/>
    <property type="match status" value="1"/>
</dbReference>
<gene>
    <name evidence="3" type="primary">gph_1</name>
    <name evidence="3" type="ORF">NCTC12218_00917</name>
</gene>
<feature type="transmembrane region" description="Helical" evidence="1">
    <location>
        <begin position="51"/>
        <end position="71"/>
    </location>
</feature>
<feature type="transmembrane region" description="Helical" evidence="1">
    <location>
        <begin position="436"/>
        <end position="457"/>
    </location>
</feature>
<dbReference type="Gene3D" id="1.20.1250.20">
    <property type="entry name" value="MFS general substrate transporter like domains"/>
    <property type="match status" value="2"/>
</dbReference>
<organism evidence="3">
    <name type="scientific">Staphylococcus schleiferi</name>
    <dbReference type="NCBI Taxonomy" id="1295"/>
    <lineage>
        <taxon>Bacteria</taxon>
        <taxon>Bacillati</taxon>
        <taxon>Bacillota</taxon>
        <taxon>Bacilli</taxon>
        <taxon>Bacillales</taxon>
        <taxon>Staphylococcaceae</taxon>
        <taxon>Staphylococcus</taxon>
    </lineage>
</organism>
<dbReference type="GO" id="GO:0006814">
    <property type="term" value="P:sodium ion transport"/>
    <property type="evidence" value="ECO:0007669"/>
    <property type="project" value="InterPro"/>
</dbReference>
<dbReference type="InterPro" id="IPR039672">
    <property type="entry name" value="MFS_2"/>
</dbReference>
<reference evidence="2 4" key="2">
    <citation type="submission" date="2020-11" db="EMBL/GenBank/DDBJ databases">
        <authorList>
            <consortium name="Pathogen Informatics"/>
        </authorList>
    </citation>
    <scope>NUCLEOTIDE SEQUENCE [LARGE SCALE GENOMIC DNA]</scope>
    <source>
        <strain evidence="2 4">NCTC12218</strain>
    </source>
</reference>
<feature type="transmembrane region" description="Helical" evidence="1">
    <location>
        <begin position="171"/>
        <end position="192"/>
    </location>
</feature>
<dbReference type="EMBL" id="UHEF01000001">
    <property type="protein sequence ID" value="SUM88095.1"/>
    <property type="molecule type" value="Genomic_DNA"/>
</dbReference>
<accession>A0A7Z7QP55</accession>
<dbReference type="GO" id="GO:0008643">
    <property type="term" value="P:carbohydrate transport"/>
    <property type="evidence" value="ECO:0007669"/>
    <property type="project" value="InterPro"/>
</dbReference>
<dbReference type="PANTHER" id="PTHR11328">
    <property type="entry name" value="MAJOR FACILITATOR SUPERFAMILY DOMAIN-CONTAINING PROTEIN"/>
    <property type="match status" value="1"/>
</dbReference>
<feature type="transmembrane region" description="Helical" evidence="1">
    <location>
        <begin position="204"/>
        <end position="225"/>
    </location>
</feature>
<dbReference type="PANTHER" id="PTHR11328:SF24">
    <property type="entry name" value="MAJOR FACILITATOR SUPERFAMILY (MFS) PROFILE DOMAIN-CONTAINING PROTEIN"/>
    <property type="match status" value="1"/>
</dbReference>
<feature type="transmembrane region" description="Helical" evidence="1">
    <location>
        <begin position="246"/>
        <end position="273"/>
    </location>
</feature>
<dbReference type="Proteomes" id="UP000264146">
    <property type="component" value="Chromosome"/>
</dbReference>
<feature type="transmembrane region" description="Helical" evidence="1">
    <location>
        <begin position="345"/>
        <end position="369"/>
    </location>
</feature>
<evidence type="ECO:0000313" key="4">
    <source>
        <dbReference type="Proteomes" id="UP000264146"/>
    </source>
</evidence>
<dbReference type="Pfam" id="PF13347">
    <property type="entry name" value="MFS_2"/>
    <property type="match status" value="1"/>
</dbReference>
<reference evidence="3" key="1">
    <citation type="submission" date="2018-06" db="EMBL/GenBank/DDBJ databases">
        <authorList>
            <consortium name="Pathogen Informatics"/>
            <person name="Doyle S."/>
        </authorList>
    </citation>
    <scope>NUCLEOTIDE SEQUENCE [LARGE SCALE GENOMIC DNA]</scope>
    <source>
        <strain evidence="3">NCTC12218</strain>
    </source>
</reference>